<feature type="compositionally biased region" description="Acidic residues" evidence="1">
    <location>
        <begin position="207"/>
        <end position="219"/>
    </location>
</feature>
<evidence type="ECO:0000313" key="3">
    <source>
        <dbReference type="EMBL" id="CAJ1941604.1"/>
    </source>
</evidence>
<evidence type="ECO:0000256" key="2">
    <source>
        <dbReference type="SAM" id="Phobius"/>
    </source>
</evidence>
<feature type="compositionally biased region" description="Polar residues" evidence="1">
    <location>
        <begin position="174"/>
        <end position="188"/>
    </location>
</feature>
<feature type="region of interest" description="Disordered" evidence="1">
    <location>
        <begin position="107"/>
        <end position="255"/>
    </location>
</feature>
<name>A0AAD2FID6_9STRA</name>
<accession>A0AAD2FID6</accession>
<sequence length="255" mass="28277">MGYSDDVSNSKAYSDNEDVLKAKASPEVKHNNSKLPRKDQKARRKGKQIGRKGGRAMSVTKLNAINAAEHEAAEQEAMQKRERLLIRAMIGGFLLLVLGLARQHNPDDNPNGLNNQGDPSLRGSPSLEWQGDRPNMAQHLTLETENSEDFHTKSILDSTEEDEKYDQYMDLVDNNENSNSTVSDNSQDAGEAEPETLDEQPNYSESNAEDVSTESEDVTIESQDTVVEERPSGDERYKVDPIEGRLQTVEGDGGN</sequence>
<dbReference type="Proteomes" id="UP001295423">
    <property type="component" value="Unassembled WGS sequence"/>
</dbReference>
<dbReference type="EMBL" id="CAKOGP040001046">
    <property type="protein sequence ID" value="CAJ1941604.1"/>
    <property type="molecule type" value="Genomic_DNA"/>
</dbReference>
<evidence type="ECO:0000313" key="4">
    <source>
        <dbReference type="Proteomes" id="UP001295423"/>
    </source>
</evidence>
<reference evidence="3" key="1">
    <citation type="submission" date="2023-08" db="EMBL/GenBank/DDBJ databases">
        <authorList>
            <person name="Audoor S."/>
            <person name="Bilcke G."/>
        </authorList>
    </citation>
    <scope>NUCLEOTIDE SEQUENCE</scope>
</reference>
<proteinExistence type="predicted"/>
<feature type="compositionally biased region" description="Polar residues" evidence="1">
    <location>
        <begin position="1"/>
        <end position="13"/>
    </location>
</feature>
<keyword evidence="2" id="KW-0472">Membrane</keyword>
<feature type="compositionally biased region" description="Basic residues" evidence="1">
    <location>
        <begin position="40"/>
        <end position="54"/>
    </location>
</feature>
<feature type="compositionally biased region" description="Basic and acidic residues" evidence="1">
    <location>
        <begin position="227"/>
        <end position="243"/>
    </location>
</feature>
<evidence type="ECO:0000256" key="1">
    <source>
        <dbReference type="SAM" id="MobiDB-lite"/>
    </source>
</evidence>
<organism evidence="3 4">
    <name type="scientific">Cylindrotheca closterium</name>
    <dbReference type="NCBI Taxonomy" id="2856"/>
    <lineage>
        <taxon>Eukaryota</taxon>
        <taxon>Sar</taxon>
        <taxon>Stramenopiles</taxon>
        <taxon>Ochrophyta</taxon>
        <taxon>Bacillariophyta</taxon>
        <taxon>Bacillariophyceae</taxon>
        <taxon>Bacillariophycidae</taxon>
        <taxon>Bacillariales</taxon>
        <taxon>Bacillariaceae</taxon>
        <taxon>Cylindrotheca</taxon>
    </lineage>
</organism>
<comment type="caution">
    <text evidence="3">The sequence shown here is derived from an EMBL/GenBank/DDBJ whole genome shotgun (WGS) entry which is preliminary data.</text>
</comment>
<protein>
    <submittedName>
        <fullName evidence="3">Uncharacterized protein</fullName>
    </submittedName>
</protein>
<feature type="region of interest" description="Disordered" evidence="1">
    <location>
        <begin position="1"/>
        <end position="58"/>
    </location>
</feature>
<gene>
    <name evidence="3" type="ORF">CYCCA115_LOCUS7586</name>
</gene>
<keyword evidence="4" id="KW-1185">Reference proteome</keyword>
<feature type="transmembrane region" description="Helical" evidence="2">
    <location>
        <begin position="84"/>
        <end position="101"/>
    </location>
</feature>
<feature type="compositionally biased region" description="Basic and acidic residues" evidence="1">
    <location>
        <begin position="18"/>
        <end position="30"/>
    </location>
</feature>
<keyword evidence="2" id="KW-0812">Transmembrane</keyword>
<dbReference type="AlphaFoldDB" id="A0AAD2FID6"/>
<keyword evidence="2" id="KW-1133">Transmembrane helix</keyword>